<name>A0ABX0KQA2_9NEIS</name>
<dbReference type="EMBL" id="JAAOLX010000005">
    <property type="protein sequence ID" value="NHQ86753.1"/>
    <property type="molecule type" value="Genomic_DNA"/>
</dbReference>
<sequence>MHYQLLATALLFPVFAFAAPLQIAVSGGNIEIANVRRLLCNDQNTVSYLQAMADKNELKLIKANGGYDIWATNQTGAINVGEMLVKNGLIGASDNRYASFEDDAVAERKGIWGTACVGKLTPFEATARRAGIEPAVLFALAQNESGINGRPWPWTLNANGKARYFRSREDAFRAAESLIKNGNENFDIGTMQVHWAYHKQRFGNSTWRALQPSTNVSVAAQILRENYRSTGNMNEAIRRYHSKNPNKNQPYFNKFITHYRSARSEGSI</sequence>
<feature type="domain" description="Transglycosylase SLT" evidence="2">
    <location>
        <begin position="123"/>
        <end position="241"/>
    </location>
</feature>
<evidence type="ECO:0000313" key="4">
    <source>
        <dbReference type="Proteomes" id="UP000712570"/>
    </source>
</evidence>
<evidence type="ECO:0000313" key="3">
    <source>
        <dbReference type="EMBL" id="NHQ86753.1"/>
    </source>
</evidence>
<accession>A0ABX0KQA2</accession>
<dbReference type="SUPFAM" id="SSF53955">
    <property type="entry name" value="Lysozyme-like"/>
    <property type="match status" value="1"/>
</dbReference>
<evidence type="ECO:0000259" key="2">
    <source>
        <dbReference type="Pfam" id="PF01464"/>
    </source>
</evidence>
<keyword evidence="4" id="KW-1185">Reference proteome</keyword>
<comment type="caution">
    <text evidence="3">The sequence shown here is derived from an EMBL/GenBank/DDBJ whole genome shotgun (WGS) entry which is preliminary data.</text>
</comment>
<dbReference type="InterPro" id="IPR008258">
    <property type="entry name" value="Transglycosylase_SLT_dom_1"/>
</dbReference>
<dbReference type="Gene3D" id="1.10.530.10">
    <property type="match status" value="1"/>
</dbReference>
<keyword evidence="1" id="KW-0732">Signal</keyword>
<feature type="signal peptide" evidence="1">
    <location>
        <begin position="1"/>
        <end position="18"/>
    </location>
</feature>
<reference evidence="3 4" key="1">
    <citation type="submission" date="2020-03" db="EMBL/GenBank/DDBJ databases">
        <title>Draft genome sequence of environmentally isolated violet-colored cultures.</title>
        <authorList>
            <person name="Wilson H.S."/>
        </authorList>
    </citation>
    <scope>NUCLEOTIDE SEQUENCE [LARGE SCALE GENOMIC DNA]</scope>
    <source>
        <strain evidence="3 4">HSC-16F04</strain>
    </source>
</reference>
<dbReference type="RefSeq" id="WP_166826071.1">
    <property type="nucleotide sequence ID" value="NZ_JAAOLX010000005.1"/>
</dbReference>
<proteinExistence type="predicted"/>
<feature type="chain" id="PRO_5046599876" evidence="1">
    <location>
        <begin position="19"/>
        <end position="268"/>
    </location>
</feature>
<evidence type="ECO:0000256" key="1">
    <source>
        <dbReference type="SAM" id="SignalP"/>
    </source>
</evidence>
<protein>
    <submittedName>
        <fullName evidence="3">Lytic transglycosylase domain-containing protein</fullName>
    </submittedName>
</protein>
<dbReference type="Proteomes" id="UP000712570">
    <property type="component" value="Unassembled WGS sequence"/>
</dbReference>
<organism evidence="3 4">
    <name type="scientific">Iodobacter violaceini</name>
    <dbReference type="NCBI Taxonomy" id="3044271"/>
    <lineage>
        <taxon>Bacteria</taxon>
        <taxon>Pseudomonadati</taxon>
        <taxon>Pseudomonadota</taxon>
        <taxon>Betaproteobacteria</taxon>
        <taxon>Neisseriales</taxon>
        <taxon>Chitinibacteraceae</taxon>
        <taxon>Iodobacter</taxon>
    </lineage>
</organism>
<dbReference type="CDD" id="cd13400">
    <property type="entry name" value="LT_IagB-like"/>
    <property type="match status" value="1"/>
</dbReference>
<dbReference type="Pfam" id="PF01464">
    <property type="entry name" value="SLT"/>
    <property type="match status" value="1"/>
</dbReference>
<dbReference type="InterPro" id="IPR023346">
    <property type="entry name" value="Lysozyme-like_dom_sf"/>
</dbReference>
<gene>
    <name evidence="3" type="ORF">HA050_11555</name>
</gene>